<reference evidence="2" key="1">
    <citation type="submission" date="2023-03" db="EMBL/GenBank/DDBJ databases">
        <title>Massive genome expansion in bonnet fungi (Mycena s.s.) driven by repeated elements and novel gene families across ecological guilds.</title>
        <authorList>
            <consortium name="Lawrence Berkeley National Laboratory"/>
            <person name="Harder C.B."/>
            <person name="Miyauchi S."/>
            <person name="Viragh M."/>
            <person name="Kuo A."/>
            <person name="Thoen E."/>
            <person name="Andreopoulos B."/>
            <person name="Lu D."/>
            <person name="Skrede I."/>
            <person name="Drula E."/>
            <person name="Henrissat B."/>
            <person name="Morin E."/>
            <person name="Kohler A."/>
            <person name="Barry K."/>
            <person name="LaButti K."/>
            <person name="Morin E."/>
            <person name="Salamov A."/>
            <person name="Lipzen A."/>
            <person name="Mereny Z."/>
            <person name="Hegedus B."/>
            <person name="Baldrian P."/>
            <person name="Stursova M."/>
            <person name="Weitz H."/>
            <person name="Taylor A."/>
            <person name="Grigoriev I.V."/>
            <person name="Nagy L.G."/>
            <person name="Martin F."/>
            <person name="Kauserud H."/>
        </authorList>
    </citation>
    <scope>NUCLEOTIDE SEQUENCE</scope>
    <source>
        <strain evidence="2">CBHHK067</strain>
    </source>
</reference>
<evidence type="ECO:0000256" key="1">
    <source>
        <dbReference type="SAM" id="MobiDB-lite"/>
    </source>
</evidence>
<comment type="caution">
    <text evidence="2">The sequence shown here is derived from an EMBL/GenBank/DDBJ whole genome shotgun (WGS) entry which is preliminary data.</text>
</comment>
<evidence type="ECO:0000313" key="3">
    <source>
        <dbReference type="Proteomes" id="UP001221757"/>
    </source>
</evidence>
<sequence>MQSSRPPGEARRHQQLLKKWCIWMSTLCIIPSSMSLQRDQLEWSWGLEYGTLDEHLQLQLHKFCDPELADLLMDVNFILVPHSDVVWKIYLIASEMPRSRSRTSAEVPYVAQDLYQYESATFEYLVLSMNPSSKIAPRVLLSSIPPHLTISLSVDKIFRRGGYQARFLAIYKSCVQLTTTSPPPGATFTPTVRTFRDLQYIHERWAICCVPAPFRGEEEEELSVYAESSVSEWIEWVVRTPSDIDEPARRLHSHELKQPPVVKIPQRRPDDDDDDDDDSMNGDSHITGVEDPEEFAKASVARGDCEKGRTWLTRVESWAQGAECVDDDGMLVNDGQIEVDSNEGPRVATSLDLTKPDYLSKPKLLSTRKVRPEK</sequence>
<dbReference type="Proteomes" id="UP001221757">
    <property type="component" value="Unassembled WGS sequence"/>
</dbReference>
<dbReference type="EMBL" id="JARKIE010000019">
    <property type="protein sequence ID" value="KAJ7700807.1"/>
    <property type="molecule type" value="Genomic_DNA"/>
</dbReference>
<proteinExistence type="predicted"/>
<accession>A0AAD7DXW4</accession>
<organism evidence="2 3">
    <name type="scientific">Mycena rosella</name>
    <name type="common">Pink bonnet</name>
    <name type="synonym">Agaricus rosellus</name>
    <dbReference type="NCBI Taxonomy" id="1033263"/>
    <lineage>
        <taxon>Eukaryota</taxon>
        <taxon>Fungi</taxon>
        <taxon>Dikarya</taxon>
        <taxon>Basidiomycota</taxon>
        <taxon>Agaricomycotina</taxon>
        <taxon>Agaricomycetes</taxon>
        <taxon>Agaricomycetidae</taxon>
        <taxon>Agaricales</taxon>
        <taxon>Marasmiineae</taxon>
        <taxon>Mycenaceae</taxon>
        <taxon>Mycena</taxon>
    </lineage>
</organism>
<protein>
    <submittedName>
        <fullName evidence="2">Uncharacterized protein</fullName>
    </submittedName>
</protein>
<feature type="region of interest" description="Disordered" evidence="1">
    <location>
        <begin position="335"/>
        <end position="354"/>
    </location>
</feature>
<dbReference type="AlphaFoldDB" id="A0AAD7DXW4"/>
<feature type="region of interest" description="Disordered" evidence="1">
    <location>
        <begin position="250"/>
        <end position="295"/>
    </location>
</feature>
<gene>
    <name evidence="2" type="ORF">B0H17DRAFT_212223</name>
</gene>
<name>A0AAD7DXW4_MYCRO</name>
<feature type="compositionally biased region" description="Acidic residues" evidence="1">
    <location>
        <begin position="271"/>
        <end position="280"/>
    </location>
</feature>
<keyword evidence="3" id="KW-1185">Reference proteome</keyword>
<evidence type="ECO:0000313" key="2">
    <source>
        <dbReference type="EMBL" id="KAJ7700807.1"/>
    </source>
</evidence>